<dbReference type="EMBL" id="JADCNL010000003">
    <property type="protein sequence ID" value="KAG0487903.1"/>
    <property type="molecule type" value="Genomic_DNA"/>
</dbReference>
<protein>
    <submittedName>
        <fullName evidence="1">Uncharacterized protein</fullName>
    </submittedName>
</protein>
<organism evidence="1 2">
    <name type="scientific">Vanilla planifolia</name>
    <name type="common">Vanilla</name>
    <dbReference type="NCBI Taxonomy" id="51239"/>
    <lineage>
        <taxon>Eukaryota</taxon>
        <taxon>Viridiplantae</taxon>
        <taxon>Streptophyta</taxon>
        <taxon>Embryophyta</taxon>
        <taxon>Tracheophyta</taxon>
        <taxon>Spermatophyta</taxon>
        <taxon>Magnoliopsida</taxon>
        <taxon>Liliopsida</taxon>
        <taxon>Asparagales</taxon>
        <taxon>Orchidaceae</taxon>
        <taxon>Vanilloideae</taxon>
        <taxon>Vanilleae</taxon>
        <taxon>Vanilla</taxon>
    </lineage>
</organism>
<name>A0A835RCI9_VANPL</name>
<dbReference type="OrthoDB" id="1929172at2759"/>
<reference evidence="1 2" key="1">
    <citation type="journal article" date="2020" name="Nat. Food">
        <title>A phased Vanilla planifolia genome enables genetic improvement of flavour and production.</title>
        <authorList>
            <person name="Hasing T."/>
            <person name="Tang H."/>
            <person name="Brym M."/>
            <person name="Khazi F."/>
            <person name="Huang T."/>
            <person name="Chambers A.H."/>
        </authorList>
    </citation>
    <scope>NUCLEOTIDE SEQUENCE [LARGE SCALE GENOMIC DNA]</scope>
    <source>
        <tissue evidence="1">Leaf</tissue>
    </source>
</reference>
<proteinExistence type="predicted"/>
<comment type="caution">
    <text evidence="1">The sequence shown here is derived from an EMBL/GenBank/DDBJ whole genome shotgun (WGS) entry which is preliminary data.</text>
</comment>
<gene>
    <name evidence="1" type="ORF">HPP92_006714</name>
</gene>
<keyword evidence="2" id="KW-1185">Reference proteome</keyword>
<evidence type="ECO:0000313" key="2">
    <source>
        <dbReference type="Proteomes" id="UP000636800"/>
    </source>
</evidence>
<evidence type="ECO:0000313" key="1">
    <source>
        <dbReference type="EMBL" id="KAG0487903.1"/>
    </source>
</evidence>
<accession>A0A835RCI9</accession>
<sequence length="105" mass="12528">MENILISHRQNRPLKVEDLVLRKCEVSKRQKRFDKLALNWDMSYLVKEIVESNAYKFQIENNTEFPWTSGDHLKNFYFLKVNVTKGISYKVLGSHFRRPLLPPKC</sequence>
<dbReference type="AlphaFoldDB" id="A0A835RCI9"/>
<dbReference type="Proteomes" id="UP000636800">
    <property type="component" value="Chromosome 3"/>
</dbReference>